<dbReference type="InterPro" id="IPR004045">
    <property type="entry name" value="Glutathione_S-Trfase_N"/>
</dbReference>
<keyword evidence="3" id="KW-0808">Transferase</keyword>
<dbReference type="RefSeq" id="WP_076069543.1">
    <property type="nucleotide sequence ID" value="NZ_CP019239.1"/>
</dbReference>
<dbReference type="PROSITE" id="PS50405">
    <property type="entry name" value="GST_CTER"/>
    <property type="match status" value="1"/>
</dbReference>
<dbReference type="Gene3D" id="3.40.30.110">
    <property type="match status" value="2"/>
</dbReference>
<reference evidence="3 4" key="1">
    <citation type="submission" date="2017-01" db="EMBL/GenBank/DDBJ databases">
        <authorList>
            <person name="Mah S.A."/>
            <person name="Swanson W.J."/>
            <person name="Moy G.W."/>
            <person name="Vacquier V.D."/>
        </authorList>
    </citation>
    <scope>NUCLEOTIDE SEQUENCE [LARGE SCALE GENOMIC DNA]</scope>
    <source>
        <strain evidence="3 4">DSM 22694</strain>
    </source>
</reference>
<feature type="domain" description="GST N-terminal" evidence="1">
    <location>
        <begin position="2"/>
        <end position="81"/>
    </location>
</feature>
<dbReference type="EMBL" id="CP019239">
    <property type="protein sequence ID" value="APW42813.1"/>
    <property type="molecule type" value="Genomic_DNA"/>
</dbReference>
<evidence type="ECO:0000259" key="1">
    <source>
        <dbReference type="PROSITE" id="PS50404"/>
    </source>
</evidence>
<dbReference type="SUPFAM" id="SSF47616">
    <property type="entry name" value="GST C-terminal domain-like"/>
    <property type="match status" value="1"/>
</dbReference>
<evidence type="ECO:0000313" key="4">
    <source>
        <dbReference type="Proteomes" id="UP000186110"/>
    </source>
</evidence>
<dbReference type="InterPro" id="IPR036282">
    <property type="entry name" value="Glutathione-S-Trfase_C_sf"/>
</dbReference>
<dbReference type="CDD" id="cd00570">
    <property type="entry name" value="GST_N_family"/>
    <property type="match status" value="1"/>
</dbReference>
<protein>
    <submittedName>
        <fullName evidence="3">Glutathione S-transferase</fullName>
    </submittedName>
</protein>
<dbReference type="Proteomes" id="UP000186110">
    <property type="component" value="Chromosome"/>
</dbReference>
<evidence type="ECO:0000313" key="3">
    <source>
        <dbReference type="EMBL" id="APW42813.1"/>
    </source>
</evidence>
<dbReference type="InterPro" id="IPR010987">
    <property type="entry name" value="Glutathione-S-Trfase_C-like"/>
</dbReference>
<feature type="domain" description="GST C-terminal" evidence="2">
    <location>
        <begin position="84"/>
        <end position="248"/>
    </location>
</feature>
<accession>A0A1P8KA06</accession>
<dbReference type="PANTHER" id="PTHR43968">
    <property type="match status" value="1"/>
</dbReference>
<dbReference type="PANTHER" id="PTHR43968:SF6">
    <property type="entry name" value="GLUTATHIONE S-TRANSFERASE OMEGA"/>
    <property type="match status" value="1"/>
</dbReference>
<organism evidence="3 4">
    <name type="scientific">Rhodoferax saidenbachensis</name>
    <dbReference type="NCBI Taxonomy" id="1484693"/>
    <lineage>
        <taxon>Bacteria</taxon>
        <taxon>Pseudomonadati</taxon>
        <taxon>Pseudomonadota</taxon>
        <taxon>Betaproteobacteria</taxon>
        <taxon>Burkholderiales</taxon>
        <taxon>Comamonadaceae</taxon>
        <taxon>Rhodoferax</taxon>
    </lineage>
</organism>
<dbReference type="InterPro" id="IPR050983">
    <property type="entry name" value="GST_Omega/HSP26"/>
</dbReference>
<keyword evidence="4" id="KW-1185">Reference proteome</keyword>
<proteinExistence type="predicted"/>
<dbReference type="SUPFAM" id="SSF52833">
    <property type="entry name" value="Thioredoxin-like"/>
    <property type="match status" value="1"/>
</dbReference>
<dbReference type="Pfam" id="PF13410">
    <property type="entry name" value="GST_C_2"/>
    <property type="match status" value="1"/>
</dbReference>
<evidence type="ECO:0000259" key="2">
    <source>
        <dbReference type="PROSITE" id="PS50405"/>
    </source>
</evidence>
<dbReference type="eggNOG" id="COG0625">
    <property type="taxonomic scope" value="Bacteria"/>
</dbReference>
<dbReference type="STRING" id="1484693.RS694_09895"/>
<dbReference type="AlphaFoldDB" id="A0A1P8KA06"/>
<dbReference type="CDD" id="cd00299">
    <property type="entry name" value="GST_C_family"/>
    <property type="match status" value="1"/>
</dbReference>
<dbReference type="GO" id="GO:0016740">
    <property type="term" value="F:transferase activity"/>
    <property type="evidence" value="ECO:0007669"/>
    <property type="project" value="UniProtKB-KW"/>
</dbReference>
<dbReference type="PROSITE" id="PS50404">
    <property type="entry name" value="GST_NTER"/>
    <property type="match status" value="1"/>
</dbReference>
<dbReference type="Pfam" id="PF13417">
    <property type="entry name" value="GST_N_3"/>
    <property type="match status" value="1"/>
</dbReference>
<gene>
    <name evidence="3" type="ORF">RS694_09895</name>
</gene>
<dbReference type="GO" id="GO:0005737">
    <property type="term" value="C:cytoplasm"/>
    <property type="evidence" value="ECO:0007669"/>
    <property type="project" value="TreeGrafter"/>
</dbReference>
<dbReference type="KEGG" id="rsb:RS694_09895"/>
<dbReference type="InterPro" id="IPR036249">
    <property type="entry name" value="Thioredoxin-like_sf"/>
</dbReference>
<sequence length="321" mass="34603">MADIILHHYPTSPFSEKIRLVLGYKKLAWKSVIIPAIMPKPDVLALTGGYRKTPFMQIGNDVYCDSALICDVLEHIQPAPTLYPESNKGLARVLAQWADTTLFWAAMGYNLQPKGAASMFEGAPPEAAKAFGADRGAMSTGMTRLRPGDATAAYKSYLRRIATMLDGQDFLMGNTPCVADFAAYHPLWFSRVRVPLMAGILDATPAVLGWMDRMAALGHGQSTKLSATEAIAACAASTGSKSELEAPFGHDSDGTFQDEHGIPLGSSVTIAAETFGQEPTEGELVAATRTRYTLKRVDERAGTVHVHFPRIGYVLKAAQPA</sequence>
<name>A0A1P8KA06_9BURK</name>